<feature type="transmembrane region" description="Helical" evidence="10">
    <location>
        <begin position="80"/>
        <end position="97"/>
    </location>
</feature>
<reference evidence="12 13" key="1">
    <citation type="submission" date="2018-05" db="EMBL/GenBank/DDBJ databases">
        <title>Genomic Encyclopedia of Type Strains, Phase IV (KMG-IV): sequencing the most valuable type-strain genomes for metagenomic binning, comparative biology and taxonomic classification.</title>
        <authorList>
            <person name="Goeker M."/>
        </authorList>
    </citation>
    <scope>NUCLEOTIDE SEQUENCE [LARGE SCALE GENOMIC DNA]</scope>
    <source>
        <strain evidence="12 13">DSM 44717</strain>
    </source>
</reference>
<dbReference type="GO" id="GO:0016020">
    <property type="term" value="C:membrane"/>
    <property type="evidence" value="ECO:0007669"/>
    <property type="project" value="InterPro"/>
</dbReference>
<feature type="region of interest" description="Disordered" evidence="9">
    <location>
        <begin position="1"/>
        <end position="20"/>
    </location>
</feature>
<evidence type="ECO:0000256" key="8">
    <source>
        <dbReference type="ARBA" id="ARBA00023012"/>
    </source>
</evidence>
<keyword evidence="10" id="KW-0472">Membrane</keyword>
<dbReference type="InterPro" id="IPR050482">
    <property type="entry name" value="Sensor_HK_TwoCompSys"/>
</dbReference>
<dbReference type="GO" id="GO:0046983">
    <property type="term" value="F:protein dimerization activity"/>
    <property type="evidence" value="ECO:0007669"/>
    <property type="project" value="InterPro"/>
</dbReference>
<dbReference type="CDD" id="cd16917">
    <property type="entry name" value="HATPase_UhpB-NarQ-NarX-like"/>
    <property type="match status" value="1"/>
</dbReference>
<dbReference type="GO" id="GO:0000155">
    <property type="term" value="F:phosphorelay sensor kinase activity"/>
    <property type="evidence" value="ECO:0007669"/>
    <property type="project" value="InterPro"/>
</dbReference>
<protein>
    <recommendedName>
        <fullName evidence="2">histidine kinase</fullName>
        <ecNumber evidence="2">2.7.13.3</ecNumber>
    </recommendedName>
</protein>
<evidence type="ECO:0000256" key="1">
    <source>
        <dbReference type="ARBA" id="ARBA00000085"/>
    </source>
</evidence>
<evidence type="ECO:0000256" key="5">
    <source>
        <dbReference type="ARBA" id="ARBA00022741"/>
    </source>
</evidence>
<keyword evidence="4" id="KW-0808">Transferase</keyword>
<evidence type="ECO:0000256" key="10">
    <source>
        <dbReference type="SAM" id="Phobius"/>
    </source>
</evidence>
<evidence type="ECO:0000256" key="6">
    <source>
        <dbReference type="ARBA" id="ARBA00022777"/>
    </source>
</evidence>
<keyword evidence="6 12" id="KW-0418">Kinase</keyword>
<dbReference type="InterPro" id="IPR011712">
    <property type="entry name" value="Sig_transdc_His_kin_sub3_dim/P"/>
</dbReference>
<dbReference type="PANTHER" id="PTHR24421">
    <property type="entry name" value="NITRATE/NITRITE SENSOR PROTEIN NARX-RELATED"/>
    <property type="match status" value="1"/>
</dbReference>
<dbReference type="Gene3D" id="1.20.5.1930">
    <property type="match status" value="1"/>
</dbReference>
<dbReference type="EC" id="2.7.13.3" evidence="2"/>
<accession>A0A317P284</accession>
<evidence type="ECO:0000313" key="13">
    <source>
        <dbReference type="Proteomes" id="UP000246410"/>
    </source>
</evidence>
<dbReference type="SUPFAM" id="SSF55874">
    <property type="entry name" value="ATPase domain of HSP90 chaperone/DNA topoisomerase II/histidine kinase"/>
    <property type="match status" value="1"/>
</dbReference>
<evidence type="ECO:0000256" key="2">
    <source>
        <dbReference type="ARBA" id="ARBA00012438"/>
    </source>
</evidence>
<keyword evidence="10" id="KW-1133">Transmembrane helix</keyword>
<comment type="catalytic activity">
    <reaction evidence="1">
        <text>ATP + protein L-histidine = ADP + protein N-phospho-L-histidine.</text>
        <dbReference type="EC" id="2.7.13.3"/>
    </reaction>
</comment>
<comment type="caution">
    <text evidence="12">The sequence shown here is derived from an EMBL/GenBank/DDBJ whole genome shotgun (WGS) entry which is preliminary data.</text>
</comment>
<name>A0A317P284_9NOCA</name>
<dbReference type="EMBL" id="QGTL01000001">
    <property type="protein sequence ID" value="PWV81481.1"/>
    <property type="molecule type" value="Genomic_DNA"/>
</dbReference>
<sequence length="441" mass="47354">MEVSHALPASTAGPHGRWRRLADRPREGMRRLLDVVRERIESLPYDYPPAVIIGADLALLVITGAAVIQRHSYFPSPLPLVAMATAFLPIPLFAIFGVKPHPALLKGSALLSCGLFLLQPVSADFAPFVLVIVAGEVAAVASRGITVGFALLAILELVAFDLAGHVQWGNAGQRLQGLPMYVLGIVLGVFVGVLLQYQRRFLYQERENQAIRAVQAADEERRRIAREVHDVIAHSLSITLLHLTAARRALQTDDDVTEAVDALVDAERLGRQAMADIRRTVGMLDTSPALLPPEPSAADIDELVGDFRRAGLDVEYTRTGDLTVVEGTVGHALYRIGQESLANVAKHAPGAAATVRLDVAPELATLVVTNPMPVGPPPRRDVGMGLRGMRKRTELLGGRISAGVADDGWTVRASFPLKSGACSTITALLPGLLKTKPQEDT</sequence>
<keyword evidence="7" id="KW-0067">ATP-binding</keyword>
<feature type="domain" description="Signal transduction histidine kinase subgroup 3 dimerisation and phosphoacceptor" evidence="11">
    <location>
        <begin position="220"/>
        <end position="285"/>
    </location>
</feature>
<evidence type="ECO:0000313" key="12">
    <source>
        <dbReference type="EMBL" id="PWV81481.1"/>
    </source>
</evidence>
<evidence type="ECO:0000256" key="3">
    <source>
        <dbReference type="ARBA" id="ARBA00022553"/>
    </source>
</evidence>
<feature type="transmembrane region" description="Helical" evidence="10">
    <location>
        <begin position="145"/>
        <end position="166"/>
    </location>
</feature>
<keyword evidence="3" id="KW-0597">Phosphoprotein</keyword>
<gene>
    <name evidence="12" type="ORF">DFR69_101824</name>
</gene>
<dbReference type="GO" id="GO:0005524">
    <property type="term" value="F:ATP binding"/>
    <property type="evidence" value="ECO:0007669"/>
    <property type="project" value="UniProtKB-KW"/>
</dbReference>
<dbReference type="RefSeq" id="WP_308633251.1">
    <property type="nucleotide sequence ID" value="NZ_QGTL01000001.1"/>
</dbReference>
<keyword evidence="5" id="KW-0547">Nucleotide-binding</keyword>
<evidence type="ECO:0000259" key="11">
    <source>
        <dbReference type="Pfam" id="PF07730"/>
    </source>
</evidence>
<dbReference type="Gene3D" id="3.30.565.10">
    <property type="entry name" value="Histidine kinase-like ATPase, C-terminal domain"/>
    <property type="match status" value="1"/>
</dbReference>
<dbReference type="InterPro" id="IPR036890">
    <property type="entry name" value="HATPase_C_sf"/>
</dbReference>
<keyword evidence="10" id="KW-0812">Transmembrane</keyword>
<dbReference type="Proteomes" id="UP000246410">
    <property type="component" value="Unassembled WGS sequence"/>
</dbReference>
<feature type="transmembrane region" description="Helical" evidence="10">
    <location>
        <begin position="178"/>
        <end position="197"/>
    </location>
</feature>
<dbReference type="AlphaFoldDB" id="A0A317P284"/>
<evidence type="ECO:0000256" key="9">
    <source>
        <dbReference type="SAM" id="MobiDB-lite"/>
    </source>
</evidence>
<keyword evidence="13" id="KW-1185">Reference proteome</keyword>
<proteinExistence type="predicted"/>
<feature type="transmembrane region" description="Helical" evidence="10">
    <location>
        <begin position="109"/>
        <end position="133"/>
    </location>
</feature>
<organism evidence="12 13">
    <name type="scientific">Nocardia neocaledoniensis</name>
    <dbReference type="NCBI Taxonomy" id="236511"/>
    <lineage>
        <taxon>Bacteria</taxon>
        <taxon>Bacillati</taxon>
        <taxon>Actinomycetota</taxon>
        <taxon>Actinomycetes</taxon>
        <taxon>Mycobacteriales</taxon>
        <taxon>Nocardiaceae</taxon>
        <taxon>Nocardia</taxon>
    </lineage>
</organism>
<keyword evidence="8" id="KW-0902">Two-component regulatory system</keyword>
<dbReference type="PANTHER" id="PTHR24421:SF10">
    <property type="entry name" value="NITRATE_NITRITE SENSOR PROTEIN NARQ"/>
    <property type="match status" value="1"/>
</dbReference>
<evidence type="ECO:0000256" key="4">
    <source>
        <dbReference type="ARBA" id="ARBA00022679"/>
    </source>
</evidence>
<dbReference type="Pfam" id="PF07730">
    <property type="entry name" value="HisKA_3"/>
    <property type="match status" value="1"/>
</dbReference>
<evidence type="ECO:0000256" key="7">
    <source>
        <dbReference type="ARBA" id="ARBA00022840"/>
    </source>
</evidence>
<feature type="transmembrane region" description="Helical" evidence="10">
    <location>
        <begin position="47"/>
        <end position="68"/>
    </location>
</feature>